<keyword evidence="1" id="KW-0472">Membrane</keyword>
<dbReference type="AlphaFoldDB" id="C8PJQ2"/>
<dbReference type="EMBL" id="ACYG01000027">
    <property type="protein sequence ID" value="EEV17157.1"/>
    <property type="molecule type" value="Genomic_DNA"/>
</dbReference>
<dbReference type="RefSeq" id="WP_005872168.1">
    <property type="nucleotide sequence ID" value="NZ_ACYG01000027.1"/>
</dbReference>
<feature type="transmembrane region" description="Helical" evidence="1">
    <location>
        <begin position="25"/>
        <end position="48"/>
    </location>
</feature>
<name>C8PJQ2_9BACT</name>
<organism evidence="2 3">
    <name type="scientific">Campylobacter gracilis RM3268</name>
    <dbReference type="NCBI Taxonomy" id="553220"/>
    <lineage>
        <taxon>Bacteria</taxon>
        <taxon>Pseudomonadati</taxon>
        <taxon>Campylobacterota</taxon>
        <taxon>Epsilonproteobacteria</taxon>
        <taxon>Campylobacterales</taxon>
        <taxon>Campylobacteraceae</taxon>
        <taxon>Campylobacter</taxon>
    </lineage>
</organism>
<keyword evidence="1" id="KW-1133">Transmembrane helix</keyword>
<keyword evidence="3" id="KW-1185">Reference proteome</keyword>
<evidence type="ECO:0000256" key="1">
    <source>
        <dbReference type="SAM" id="Phobius"/>
    </source>
</evidence>
<protein>
    <submittedName>
        <fullName evidence="2">Uncharacterized protein</fullName>
    </submittedName>
</protein>
<evidence type="ECO:0000313" key="2">
    <source>
        <dbReference type="EMBL" id="EEV17157.1"/>
    </source>
</evidence>
<comment type="caution">
    <text evidence="2">The sequence shown here is derived from an EMBL/GenBank/DDBJ whole genome shotgun (WGS) entry which is preliminary data.</text>
</comment>
<evidence type="ECO:0000313" key="3">
    <source>
        <dbReference type="Proteomes" id="UP000005709"/>
    </source>
</evidence>
<dbReference type="Proteomes" id="UP000005709">
    <property type="component" value="Unassembled WGS sequence"/>
</dbReference>
<keyword evidence="1" id="KW-0812">Transmembrane</keyword>
<sequence length="189" mass="22048">MKNPLRYVDYCNDLIKFGFAKKHNFLAMIAVFSMVLMPICFSAAYAVAPSEKSLQNPYIFSGTVEKFFRFHSYKSGNGCKISVAGNGKIFSWEFIDFHIDTNKYDYEEKYFCDFIFSRYINNKCVILKMINLHIVEFGDCDNKVIIEVDLRQNFFEQKLFLCSGIILALILFLIFFKLNKAYKNLLKGV</sequence>
<accession>C8PJQ2</accession>
<proteinExistence type="predicted"/>
<feature type="transmembrane region" description="Helical" evidence="1">
    <location>
        <begin position="158"/>
        <end position="178"/>
    </location>
</feature>
<gene>
    <name evidence="2" type="ORF">CAMGR0001_1451</name>
</gene>
<reference evidence="2 3" key="1">
    <citation type="submission" date="2009-07" db="EMBL/GenBank/DDBJ databases">
        <authorList>
            <person name="Madupu R."/>
            <person name="Sebastian Y."/>
            <person name="Durkin A.S."/>
            <person name="Torralba M."/>
            <person name="Methe B."/>
            <person name="Sutton G.G."/>
            <person name="Strausberg R.L."/>
            <person name="Nelson K.E."/>
        </authorList>
    </citation>
    <scope>NUCLEOTIDE SEQUENCE [LARGE SCALE GENOMIC DNA]</scope>
    <source>
        <strain evidence="2 3">RM3268</strain>
    </source>
</reference>